<name>A1AS20_PELPD</name>
<dbReference type="KEGG" id="ppd:Ppro_2536"/>
<dbReference type="STRING" id="338966.Ppro_2536"/>
<proteinExistence type="predicted"/>
<dbReference type="OrthoDB" id="9796641at2"/>
<dbReference type="eggNOG" id="COG3514">
    <property type="taxonomic scope" value="Bacteria"/>
</dbReference>
<gene>
    <name evidence="1" type="ordered locus">Ppro_2536</name>
</gene>
<reference evidence="1 2" key="1">
    <citation type="submission" date="2006-10" db="EMBL/GenBank/DDBJ databases">
        <title>Complete sequence of chromosome of Pelobacter propionicus DSM 2379.</title>
        <authorList>
            <consortium name="US DOE Joint Genome Institute"/>
            <person name="Copeland A."/>
            <person name="Lucas S."/>
            <person name="Lapidus A."/>
            <person name="Barry K."/>
            <person name="Detter J.C."/>
            <person name="Glavina del Rio T."/>
            <person name="Hammon N."/>
            <person name="Israni S."/>
            <person name="Dalin E."/>
            <person name="Tice H."/>
            <person name="Pitluck S."/>
            <person name="Saunders E."/>
            <person name="Brettin T."/>
            <person name="Bruce D."/>
            <person name="Han C."/>
            <person name="Tapia R."/>
            <person name="Schmutz J."/>
            <person name="Larimer F."/>
            <person name="Land M."/>
            <person name="Hauser L."/>
            <person name="Kyrpides N."/>
            <person name="Kim E."/>
            <person name="Lovley D."/>
            <person name="Richardson P."/>
        </authorList>
    </citation>
    <scope>NUCLEOTIDE SEQUENCE [LARGE SCALE GENOMIC DNA]</scope>
    <source>
        <strain evidence="2">DSM 2379 / NBRC 103807 / OttBd1</strain>
    </source>
</reference>
<dbReference type="EMBL" id="CP000482">
    <property type="protein sequence ID" value="ABL00141.1"/>
    <property type="molecule type" value="Genomic_DNA"/>
</dbReference>
<dbReference type="AlphaFoldDB" id="A1AS20"/>
<evidence type="ECO:0000313" key="2">
    <source>
        <dbReference type="Proteomes" id="UP000006732"/>
    </source>
</evidence>
<organism evidence="1 2">
    <name type="scientific">Pelobacter propionicus (strain DSM 2379 / NBRC 103807 / OttBd1)</name>
    <dbReference type="NCBI Taxonomy" id="338966"/>
    <lineage>
        <taxon>Bacteria</taxon>
        <taxon>Pseudomonadati</taxon>
        <taxon>Thermodesulfobacteriota</taxon>
        <taxon>Desulfuromonadia</taxon>
        <taxon>Desulfuromonadales</taxon>
        <taxon>Desulfuromonadaceae</taxon>
        <taxon>Pelobacter</taxon>
    </lineage>
</organism>
<dbReference type="Proteomes" id="UP000006732">
    <property type="component" value="Chromosome"/>
</dbReference>
<dbReference type="Pfam" id="PF14384">
    <property type="entry name" value="BrnA_antitoxin"/>
    <property type="match status" value="1"/>
</dbReference>
<evidence type="ECO:0008006" key="3">
    <source>
        <dbReference type="Google" id="ProtNLM"/>
    </source>
</evidence>
<evidence type="ECO:0000313" key="1">
    <source>
        <dbReference type="EMBL" id="ABL00141.1"/>
    </source>
</evidence>
<accession>A1AS20</accession>
<keyword evidence="2" id="KW-1185">Reference proteome</keyword>
<sequence length="108" mass="12571">MKEKHTSRPSRTDWGRVTKMKDEEIDYSDIPPLRDNFFKDAQIRWPEKKKQVTLRIDLDVIEFFKKQGKGHQSMINAVTSRTAKCCNPIEISYQAEEGRIVSFQAGVP</sequence>
<dbReference type="RefSeq" id="WP_011736395.1">
    <property type="nucleotide sequence ID" value="NC_008609.1"/>
</dbReference>
<dbReference type="HOGENOM" id="CLU_2194463_0_0_7"/>
<dbReference type="InterPro" id="IPR025528">
    <property type="entry name" value="BrnA_antitoxin"/>
</dbReference>
<protein>
    <recommendedName>
        <fullName evidence="3">BrnA antitoxin of type II toxin-antitoxin system</fullName>
    </recommendedName>
</protein>